<gene>
    <name evidence="2" type="ORF">U14_05420</name>
</gene>
<dbReference type="InterPro" id="IPR050684">
    <property type="entry name" value="HTH-Siroheme_Decarb"/>
</dbReference>
<sequence>MVTAITLMNVERDKINSVAERLAELQGVSEVYSIGGRYDLIAIIRVKHTDELAEVVTEHIRKLEGIQKTETMLAFRAYSRHALDEMFSIGMEE</sequence>
<dbReference type="AlphaFoldDB" id="A0A081BRW1"/>
<dbReference type="PANTHER" id="PTHR43413">
    <property type="entry name" value="TRANSCRIPTIONAL REGULATOR, ASNC FAMILY"/>
    <property type="match status" value="1"/>
</dbReference>
<dbReference type="SUPFAM" id="SSF54909">
    <property type="entry name" value="Dimeric alpha+beta barrel"/>
    <property type="match status" value="1"/>
</dbReference>
<proteinExistence type="predicted"/>
<protein>
    <submittedName>
        <fullName evidence="2">AsnC family transcriptional regulator</fullName>
    </submittedName>
</protein>
<dbReference type="PANTHER" id="PTHR43413:SF6">
    <property type="entry name" value="REGULATORY PROTEIN ASNC"/>
    <property type="match status" value="1"/>
</dbReference>
<evidence type="ECO:0000313" key="3">
    <source>
        <dbReference type="Proteomes" id="UP000030700"/>
    </source>
</evidence>
<dbReference type="HOGENOM" id="CLU_170329_3_0_0"/>
<dbReference type="InterPro" id="IPR011008">
    <property type="entry name" value="Dimeric_a/b-barrel"/>
</dbReference>
<organism evidence="2">
    <name type="scientific">Candidatus Moduliflexus flocculans</name>
    <dbReference type="NCBI Taxonomy" id="1499966"/>
    <lineage>
        <taxon>Bacteria</taxon>
        <taxon>Candidatus Moduliflexota</taxon>
        <taxon>Candidatus Moduliflexia</taxon>
        <taxon>Candidatus Moduliflexales</taxon>
        <taxon>Candidatus Moduliflexaceae</taxon>
    </lineage>
</organism>
<dbReference type="InterPro" id="IPR019887">
    <property type="entry name" value="Tscrpt_reg_AsnC/Lrp_C"/>
</dbReference>
<dbReference type="Proteomes" id="UP000030700">
    <property type="component" value="Unassembled WGS sequence"/>
</dbReference>
<keyword evidence="3" id="KW-1185">Reference proteome</keyword>
<evidence type="ECO:0000313" key="2">
    <source>
        <dbReference type="EMBL" id="GAK54142.1"/>
    </source>
</evidence>
<dbReference type="EMBL" id="DF820460">
    <property type="protein sequence ID" value="GAK54142.1"/>
    <property type="molecule type" value="Genomic_DNA"/>
</dbReference>
<feature type="domain" description="Transcription regulator AsnC/Lrp ligand binding" evidence="1">
    <location>
        <begin position="9"/>
        <end position="76"/>
    </location>
</feature>
<evidence type="ECO:0000259" key="1">
    <source>
        <dbReference type="Pfam" id="PF01037"/>
    </source>
</evidence>
<dbReference type="Gene3D" id="3.30.70.920">
    <property type="match status" value="1"/>
</dbReference>
<reference evidence="2" key="1">
    <citation type="journal article" date="2015" name="PeerJ">
        <title>First genomic representation of candidate bacterial phylum KSB3 points to enhanced environmental sensing as a trigger of wastewater bulking.</title>
        <authorList>
            <person name="Sekiguchi Y."/>
            <person name="Ohashi A."/>
            <person name="Parks D.H."/>
            <person name="Yamauchi T."/>
            <person name="Tyson G.W."/>
            <person name="Hugenholtz P."/>
        </authorList>
    </citation>
    <scope>NUCLEOTIDE SEQUENCE [LARGE SCALE GENOMIC DNA]</scope>
</reference>
<dbReference type="Pfam" id="PF01037">
    <property type="entry name" value="AsnC_trans_reg"/>
    <property type="match status" value="1"/>
</dbReference>
<dbReference type="STRING" id="1499966.U14_05420"/>
<name>A0A081BRW1_9BACT</name>
<accession>A0A081BRW1</accession>